<dbReference type="InterPro" id="IPR043502">
    <property type="entry name" value="DNA/RNA_pol_sf"/>
</dbReference>
<evidence type="ECO:0000259" key="4">
    <source>
        <dbReference type="PROSITE" id="PS50158"/>
    </source>
</evidence>
<dbReference type="SMART" id="SM00343">
    <property type="entry name" value="ZnF_C2HC"/>
    <property type="match status" value="1"/>
</dbReference>
<evidence type="ECO:0000256" key="1">
    <source>
        <dbReference type="ARBA" id="ARBA00022750"/>
    </source>
</evidence>
<dbReference type="Pfam" id="PF25597">
    <property type="entry name" value="SH3_retrovirus"/>
    <property type="match status" value="1"/>
</dbReference>
<evidence type="ECO:0000256" key="2">
    <source>
        <dbReference type="PROSITE-ProRule" id="PRU00047"/>
    </source>
</evidence>
<reference evidence="7" key="1">
    <citation type="journal article" date="2005" name="Nature">
        <title>The map-based sequence of the rice genome.</title>
        <authorList>
            <consortium name="International rice genome sequencing project (IRGSP)"/>
            <person name="Matsumoto T."/>
            <person name="Wu J."/>
            <person name="Kanamori H."/>
            <person name="Katayose Y."/>
            <person name="Fujisawa M."/>
            <person name="Namiki N."/>
            <person name="Mizuno H."/>
            <person name="Yamamoto K."/>
            <person name="Antonio B.A."/>
            <person name="Baba T."/>
            <person name="Sakata K."/>
            <person name="Nagamura Y."/>
            <person name="Aoki H."/>
            <person name="Arikawa K."/>
            <person name="Arita K."/>
            <person name="Bito T."/>
            <person name="Chiden Y."/>
            <person name="Fujitsuka N."/>
            <person name="Fukunaka R."/>
            <person name="Hamada M."/>
            <person name="Harada C."/>
            <person name="Hayashi A."/>
            <person name="Hijishita S."/>
            <person name="Honda M."/>
            <person name="Hosokawa S."/>
            <person name="Ichikawa Y."/>
            <person name="Idonuma A."/>
            <person name="Iijima M."/>
            <person name="Ikeda M."/>
            <person name="Ikeno M."/>
            <person name="Ito K."/>
            <person name="Ito S."/>
            <person name="Ito T."/>
            <person name="Ito Y."/>
            <person name="Ito Y."/>
            <person name="Iwabuchi A."/>
            <person name="Kamiya K."/>
            <person name="Karasawa W."/>
            <person name="Kurita K."/>
            <person name="Katagiri S."/>
            <person name="Kikuta A."/>
            <person name="Kobayashi H."/>
            <person name="Kobayashi N."/>
            <person name="Machita K."/>
            <person name="Maehara T."/>
            <person name="Masukawa M."/>
            <person name="Mizubayashi T."/>
            <person name="Mukai Y."/>
            <person name="Nagasaki H."/>
            <person name="Nagata Y."/>
            <person name="Naito S."/>
            <person name="Nakashima M."/>
            <person name="Nakama Y."/>
            <person name="Nakamichi Y."/>
            <person name="Nakamura M."/>
            <person name="Meguro A."/>
            <person name="Negishi M."/>
            <person name="Ohta I."/>
            <person name="Ohta T."/>
            <person name="Okamoto M."/>
            <person name="Ono N."/>
            <person name="Saji S."/>
            <person name="Sakaguchi M."/>
            <person name="Sakai K."/>
            <person name="Shibata M."/>
            <person name="Shimokawa T."/>
            <person name="Song J."/>
            <person name="Takazaki Y."/>
            <person name="Terasawa K."/>
            <person name="Tsugane M."/>
            <person name="Tsuji K."/>
            <person name="Ueda S."/>
            <person name="Waki K."/>
            <person name="Yamagata H."/>
            <person name="Yamamoto M."/>
            <person name="Yamamoto S."/>
            <person name="Yamane H."/>
            <person name="Yoshiki S."/>
            <person name="Yoshihara R."/>
            <person name="Yukawa K."/>
            <person name="Zhong H."/>
            <person name="Yano M."/>
            <person name="Yuan Q."/>
            <person name="Ouyang S."/>
            <person name="Liu J."/>
            <person name="Jones K.M."/>
            <person name="Gansberger K."/>
            <person name="Moffat K."/>
            <person name="Hill J."/>
            <person name="Bera J."/>
            <person name="Fadrosh D."/>
            <person name="Jin S."/>
            <person name="Johri S."/>
            <person name="Kim M."/>
            <person name="Overton L."/>
            <person name="Reardon M."/>
            <person name="Tsitrin T."/>
            <person name="Vuong H."/>
            <person name="Weaver B."/>
            <person name="Ciecko A."/>
            <person name="Tallon L."/>
            <person name="Jackson J."/>
            <person name="Pai G."/>
            <person name="Aken S.V."/>
            <person name="Utterback T."/>
            <person name="Reidmuller S."/>
            <person name="Feldblyum T."/>
            <person name="Hsiao J."/>
            <person name="Zismann V."/>
            <person name="Iobst S."/>
            <person name="de Vazeille A.R."/>
            <person name="Buell C.R."/>
            <person name="Ying K."/>
            <person name="Li Y."/>
            <person name="Lu T."/>
            <person name="Huang Y."/>
            <person name="Zhao Q."/>
            <person name="Feng Q."/>
            <person name="Zhang L."/>
            <person name="Zhu J."/>
            <person name="Weng Q."/>
            <person name="Mu J."/>
            <person name="Lu Y."/>
            <person name="Fan D."/>
            <person name="Liu Y."/>
            <person name="Guan J."/>
            <person name="Zhang Y."/>
            <person name="Yu S."/>
            <person name="Liu X."/>
            <person name="Zhang Y."/>
            <person name="Hong G."/>
            <person name="Han B."/>
            <person name="Choisne N."/>
            <person name="Demange N."/>
            <person name="Orjeda G."/>
            <person name="Samain S."/>
            <person name="Cattolico L."/>
            <person name="Pelletier E."/>
            <person name="Couloux A."/>
            <person name="Segurens B."/>
            <person name="Wincker P."/>
            <person name="D'Hont A."/>
            <person name="Scarpelli C."/>
            <person name="Weissenbach J."/>
            <person name="Salanoubat M."/>
            <person name="Quetier F."/>
            <person name="Yu Y."/>
            <person name="Kim H.R."/>
            <person name="Rambo T."/>
            <person name="Currie J."/>
            <person name="Collura K."/>
            <person name="Luo M."/>
            <person name="Yang T."/>
            <person name="Ammiraju J.S.S."/>
            <person name="Engler F."/>
            <person name="Soderlund C."/>
            <person name="Wing R.A."/>
            <person name="Palmer L.E."/>
            <person name="de la Bastide M."/>
            <person name="Spiegel L."/>
            <person name="Nascimento L."/>
            <person name="Zutavern T."/>
            <person name="O'Shaughnessy A."/>
            <person name="Dike S."/>
            <person name="Dedhia N."/>
            <person name="Preston R."/>
            <person name="Balija V."/>
            <person name="McCombie W.R."/>
            <person name="Chow T."/>
            <person name="Chen H."/>
            <person name="Chung M."/>
            <person name="Chen C."/>
            <person name="Shaw J."/>
            <person name="Wu H."/>
            <person name="Hsiao K."/>
            <person name="Chao Y."/>
            <person name="Chu M."/>
            <person name="Cheng C."/>
            <person name="Hour A."/>
            <person name="Lee P."/>
            <person name="Lin S."/>
            <person name="Lin Y."/>
            <person name="Liou J."/>
            <person name="Liu S."/>
            <person name="Hsing Y."/>
            <person name="Raghuvanshi S."/>
            <person name="Mohanty A."/>
            <person name="Bharti A.K."/>
            <person name="Gaur A."/>
            <person name="Gupta V."/>
            <person name="Kumar D."/>
            <person name="Ravi V."/>
            <person name="Vij S."/>
            <person name="Kapur A."/>
            <person name="Khurana P."/>
            <person name="Khurana P."/>
            <person name="Khurana J.P."/>
            <person name="Tyagi A.K."/>
            <person name="Gaikwad K."/>
            <person name="Singh A."/>
            <person name="Dalal V."/>
            <person name="Srivastava S."/>
            <person name="Dixit A."/>
            <person name="Pal A.K."/>
            <person name="Ghazi I.A."/>
            <person name="Yadav M."/>
            <person name="Pandit A."/>
            <person name="Bhargava A."/>
            <person name="Sureshbabu K."/>
            <person name="Batra K."/>
            <person name="Sharma T.R."/>
            <person name="Mohapatra T."/>
            <person name="Singh N.K."/>
            <person name="Messing J."/>
            <person name="Nelson A.B."/>
            <person name="Fuks G."/>
            <person name="Kavchok S."/>
            <person name="Keizer G."/>
            <person name="Linton E."/>
            <person name="Llaca V."/>
            <person name="Song R."/>
            <person name="Tanyolac B."/>
            <person name="Young S."/>
            <person name="Ho-Il K."/>
            <person name="Hahn J.H."/>
            <person name="Sangsakoo G."/>
            <person name="Vanavichit A."/>
            <person name="de Mattos Luiz.A.T."/>
            <person name="Zimmer P.D."/>
            <person name="Malone G."/>
            <person name="Dellagostin O."/>
            <person name="de Oliveira A.C."/>
            <person name="Bevan M."/>
            <person name="Bancroft I."/>
            <person name="Minx P."/>
            <person name="Cordum H."/>
            <person name="Wilson R."/>
            <person name="Cheng Z."/>
            <person name="Jin W."/>
            <person name="Jiang J."/>
            <person name="Leong S.A."/>
            <person name="Iwama H."/>
            <person name="Gojobori T."/>
            <person name="Itoh T."/>
            <person name="Niimura Y."/>
            <person name="Fujii Y."/>
            <person name="Habara T."/>
            <person name="Sakai H."/>
            <person name="Sato Y."/>
            <person name="Wilson G."/>
            <person name="Kumar K."/>
            <person name="McCouch S."/>
            <person name="Juretic N."/>
            <person name="Hoen D."/>
            <person name="Wright S."/>
            <person name="Bruskiewich R."/>
            <person name="Bureau T."/>
            <person name="Miyao A."/>
            <person name="Hirochika H."/>
            <person name="Nishikawa T."/>
            <person name="Kadowaki K."/>
            <person name="Sugiura M."/>
            <person name="Burr B."/>
            <person name="Sasaki T."/>
        </authorList>
    </citation>
    <scope>NUCLEOTIDE SEQUENCE [LARGE SCALE GENOMIC DNA]</scope>
    <source>
        <strain evidence="7">cv. Nipponbare</strain>
    </source>
</reference>
<feature type="region of interest" description="Disordered" evidence="3">
    <location>
        <begin position="159"/>
        <end position="193"/>
    </location>
</feature>
<dbReference type="SUPFAM" id="SSF56672">
    <property type="entry name" value="DNA/RNA polymerases"/>
    <property type="match status" value="1"/>
</dbReference>
<sequence length="1138" mass="127908">MQCFYVSRGKRSEPPLSPEEEAKFEASDCLFRGALISVLADNIVDVYMHMPSGKDMWDALEAKFGVSDAGSELYVMEQFYDYKMVDDRSVVEQAHEIQMLAKELENNNCELPDKFVAGGIIAKLPPSWSDFATSLKHNRQEFSVPDLIGSLGVEEKARAKDVQGKKVEGGSSANMVQKKNPHASHNNKKVKPDVKPKAATNFKKKSKGKAKGDCFVCGKSGHWAKDCPERKDRKSANMIISEGGGTSGYGKILPTVLSVFHSPDWWVDTGANIHVCADISLFSSYQVRRGSSLLMGNGSLAAVHGVGTVDLKFTSGKTVQLKNVQHVPSIKKNLVSGSLLCREGFRLVFESNKCVVSKYGTFVGKGYDSGGLFRFSLNDMCNNHNAVNHISENDESNDEALHFFKIYKAEIENQLERKIKRLRSDRGGEYFSNEFASFCEEFGIIHEMTPPYSPQSNGVAERKNRTLTEMVNAMLDTAGLSKEWWGEAVLTACHVLNKIPMKHKEVTPFEEWERKKLNLSYLRTWGCLAKVNVPIAKKRKLGPKTVDCVFLGYAIHSVGYRFLIVNSGVPDMHVGTILESRDATFFENEFPMKYTPSTSSKETIMPHEHFAPIEHNDQTPEENPEEDNIVDTRKSKRQRVAKSFGDDYIVYLVDDTPRTIEEAYSSPDADYWKEAVRSEMDSIMSNGTWEVVERPYGCKPVGCKWVFKKKLRPDGTIEKYKARLVAKGYTQKEGEDFFDTYSPVARLTTIRVLLALAASHGLLVHQMDVKTAFLNGELEEEIYMDQPDGYVLEGQEGMVCKLLKSLYGLKQAPKQWHEKFDTTLTSAGFVVNEADKCVYYRYGGGEVVILCLYVDDILIFGTSLNVIEEVKDYLSKSFEMKDLGEADVILNIKLQRGDEGGITLVQSYYVDKVLSRFGYSDCKPAPTPYDPSVLLRKNRRIARDQLRYSQIIGSLMYLASATRPDISFAVSKLSRFVSNPGDDHWQTLERVMRYLKGTMSYGIHYTGYPKVLEGYSDSNWISDADEIKATSGYVFTLGGGAVSWKSCKQTILTRSTMEAELTALDTATVEAEWLRELLMDLPVVEKPVPAILMNCDNQTVIIKVNSSKDNMKSSRHIKRRLKSVRKQKNSGVIALDYV</sequence>
<proteinExistence type="predicted"/>
<dbReference type="AlphaFoldDB" id="Q8LNA0"/>
<evidence type="ECO:0000313" key="6">
    <source>
        <dbReference type="EMBL" id="AAM95676.1"/>
    </source>
</evidence>
<dbReference type="CDD" id="cd09272">
    <property type="entry name" value="RNase_HI_RT_Ty1"/>
    <property type="match status" value="1"/>
</dbReference>
<dbReference type="Pfam" id="PF14223">
    <property type="entry name" value="Retrotran_gag_2"/>
    <property type="match status" value="1"/>
</dbReference>
<dbReference type="InterPro" id="IPR012337">
    <property type="entry name" value="RNaseH-like_sf"/>
</dbReference>
<evidence type="ECO:0000259" key="5">
    <source>
        <dbReference type="PROSITE" id="PS50994"/>
    </source>
</evidence>
<dbReference type="InterPro" id="IPR013103">
    <property type="entry name" value="RVT_2"/>
</dbReference>
<feature type="compositionally biased region" description="Acidic residues" evidence="3">
    <location>
        <begin position="619"/>
        <end position="629"/>
    </location>
</feature>
<dbReference type="GO" id="GO:0015074">
    <property type="term" value="P:DNA integration"/>
    <property type="evidence" value="ECO:0007669"/>
    <property type="project" value="InterPro"/>
</dbReference>
<dbReference type="EMBL" id="AC090870">
    <property type="protein sequence ID" value="AAM95676.1"/>
    <property type="molecule type" value="Genomic_DNA"/>
</dbReference>
<organism evidence="6 7">
    <name type="scientific">Oryza sativa subsp. japonica</name>
    <name type="common">Rice</name>
    <dbReference type="NCBI Taxonomy" id="39947"/>
    <lineage>
        <taxon>Eukaryota</taxon>
        <taxon>Viridiplantae</taxon>
        <taxon>Streptophyta</taxon>
        <taxon>Embryophyta</taxon>
        <taxon>Tracheophyta</taxon>
        <taxon>Spermatophyta</taxon>
        <taxon>Magnoliopsida</taxon>
        <taxon>Liliopsida</taxon>
        <taxon>Poales</taxon>
        <taxon>Poaceae</taxon>
        <taxon>BOP clade</taxon>
        <taxon>Oryzoideae</taxon>
        <taxon>Oryzeae</taxon>
        <taxon>Oryzinae</taxon>
        <taxon>Oryza</taxon>
        <taxon>Oryza sativa</taxon>
    </lineage>
</organism>
<accession>Q8LNA0</accession>
<dbReference type="InterPro" id="IPR054722">
    <property type="entry name" value="PolX-like_BBD"/>
</dbReference>
<dbReference type="Pfam" id="PF07727">
    <property type="entry name" value="RVT_2"/>
    <property type="match status" value="1"/>
</dbReference>
<dbReference type="GO" id="GO:0003676">
    <property type="term" value="F:nucleic acid binding"/>
    <property type="evidence" value="ECO:0007669"/>
    <property type="project" value="InterPro"/>
</dbReference>
<dbReference type="PROSITE" id="PS50158">
    <property type="entry name" value="ZF_CCHC"/>
    <property type="match status" value="1"/>
</dbReference>
<dbReference type="InterPro" id="IPR036875">
    <property type="entry name" value="Znf_CCHC_sf"/>
</dbReference>
<evidence type="ECO:0000256" key="3">
    <source>
        <dbReference type="SAM" id="MobiDB-lite"/>
    </source>
</evidence>
<dbReference type="InterPro" id="IPR057670">
    <property type="entry name" value="SH3_retrovirus"/>
</dbReference>
<keyword evidence="2" id="KW-0862">Zinc</keyword>
<dbReference type="Pfam" id="PF22936">
    <property type="entry name" value="Pol_BBD"/>
    <property type="match status" value="1"/>
</dbReference>
<keyword evidence="1" id="KW-0378">Hydrolase</keyword>
<keyword evidence="1" id="KW-0064">Aspartyl protease</keyword>
<dbReference type="Gene3D" id="4.10.60.10">
    <property type="entry name" value="Zinc finger, CCHC-type"/>
    <property type="match status" value="1"/>
</dbReference>
<dbReference type="InterPro" id="IPR036397">
    <property type="entry name" value="RNaseH_sf"/>
</dbReference>
<gene>
    <name evidence="6" type="primary">OSJNBb0015K05.1</name>
</gene>
<feature type="region of interest" description="Disordered" evidence="3">
    <location>
        <begin position="613"/>
        <end position="636"/>
    </location>
</feature>
<feature type="compositionally biased region" description="Basic residues" evidence="3">
    <location>
        <begin position="179"/>
        <end position="189"/>
    </location>
</feature>
<dbReference type="InterPro" id="IPR001878">
    <property type="entry name" value="Znf_CCHC"/>
</dbReference>
<dbReference type="GO" id="GO:0008270">
    <property type="term" value="F:zinc ion binding"/>
    <property type="evidence" value="ECO:0007669"/>
    <property type="project" value="UniProtKB-KW"/>
</dbReference>
<dbReference type="SUPFAM" id="SSF53098">
    <property type="entry name" value="Ribonuclease H-like"/>
    <property type="match status" value="1"/>
</dbReference>
<keyword evidence="2" id="KW-0479">Metal-binding</keyword>
<feature type="domain" description="Integrase catalytic" evidence="5">
    <location>
        <begin position="420"/>
        <end position="516"/>
    </location>
</feature>
<keyword evidence="1" id="KW-0645">Protease</keyword>
<dbReference type="SUPFAM" id="SSF57756">
    <property type="entry name" value="Retrovirus zinc finger-like domains"/>
    <property type="match status" value="1"/>
</dbReference>
<dbReference type="Pfam" id="PF00098">
    <property type="entry name" value="zf-CCHC"/>
    <property type="match status" value="1"/>
</dbReference>
<feature type="domain" description="CCHC-type" evidence="4">
    <location>
        <begin position="214"/>
        <end position="229"/>
    </location>
</feature>
<name>Q8LNA0_ORYSJ</name>
<evidence type="ECO:0000313" key="7">
    <source>
        <dbReference type="Proteomes" id="UP000000763"/>
    </source>
</evidence>
<feature type="compositionally biased region" description="Basic and acidic residues" evidence="3">
    <location>
        <begin position="159"/>
        <end position="168"/>
    </location>
</feature>
<dbReference type="PANTHER" id="PTHR47592:SF27">
    <property type="entry name" value="OS08G0421700 PROTEIN"/>
    <property type="match status" value="1"/>
</dbReference>
<protein>
    <submittedName>
        <fullName evidence="6">Polyprotein</fullName>
    </submittedName>
</protein>
<dbReference type="Gene3D" id="3.30.420.10">
    <property type="entry name" value="Ribonuclease H-like superfamily/Ribonuclease H"/>
    <property type="match status" value="1"/>
</dbReference>
<dbReference type="PANTHER" id="PTHR47592">
    <property type="entry name" value="PBF68 PROTEIN"/>
    <property type="match status" value="1"/>
</dbReference>
<keyword evidence="2" id="KW-0863">Zinc-finger</keyword>
<reference evidence="7" key="2">
    <citation type="journal article" date="2008" name="Nucleic Acids Res.">
        <title>The rice annotation project database (RAP-DB): 2008 update.</title>
        <authorList>
            <consortium name="The rice annotation project (RAP)"/>
        </authorList>
    </citation>
    <scope>GENOME REANNOTATION</scope>
    <source>
        <strain evidence="7">cv. Nipponbare</strain>
    </source>
</reference>
<dbReference type="GO" id="GO:0004190">
    <property type="term" value="F:aspartic-type endopeptidase activity"/>
    <property type="evidence" value="ECO:0007669"/>
    <property type="project" value="UniProtKB-KW"/>
</dbReference>
<dbReference type="PROSITE" id="PS50994">
    <property type="entry name" value="INTEGRASE"/>
    <property type="match status" value="1"/>
</dbReference>
<dbReference type="InterPro" id="IPR001584">
    <property type="entry name" value="Integrase_cat-core"/>
</dbReference>
<dbReference type="Proteomes" id="UP000000763">
    <property type="component" value="Chromosome 10"/>
</dbReference>